<evidence type="ECO:0000313" key="2">
    <source>
        <dbReference type="EMBL" id="KAG8180545.1"/>
    </source>
</evidence>
<comment type="caution">
    <text evidence="2">The sequence shown here is derived from an EMBL/GenBank/DDBJ whole genome shotgun (WGS) entry which is preliminary data.</text>
</comment>
<dbReference type="Pfam" id="PF21787">
    <property type="entry name" value="TNP-like_RNaseH_N"/>
    <property type="match status" value="1"/>
</dbReference>
<proteinExistence type="predicted"/>
<evidence type="ECO:0000313" key="3">
    <source>
        <dbReference type="Proteomes" id="UP000827092"/>
    </source>
</evidence>
<sequence>MLKKSSILLSHERHVTLMVDEIHIEPFFDFKGGNVVGASYEGTAAATSAFVFMIQSILSSYKDVVHIMNVYTITADALHLFIKKVIIGLEDIGL</sequence>
<feature type="domain" description="Transposable element P transposase-like RNase H" evidence="1">
    <location>
        <begin position="10"/>
        <end position="94"/>
    </location>
</feature>
<organism evidence="2 3">
    <name type="scientific">Oedothorax gibbosus</name>
    <dbReference type="NCBI Taxonomy" id="931172"/>
    <lineage>
        <taxon>Eukaryota</taxon>
        <taxon>Metazoa</taxon>
        <taxon>Ecdysozoa</taxon>
        <taxon>Arthropoda</taxon>
        <taxon>Chelicerata</taxon>
        <taxon>Arachnida</taxon>
        <taxon>Araneae</taxon>
        <taxon>Araneomorphae</taxon>
        <taxon>Entelegynae</taxon>
        <taxon>Araneoidea</taxon>
        <taxon>Linyphiidae</taxon>
        <taxon>Erigoninae</taxon>
        <taxon>Oedothorax</taxon>
    </lineage>
</organism>
<name>A0AAV6UAI7_9ARAC</name>
<protein>
    <recommendedName>
        <fullName evidence="1">Transposable element P transposase-like RNase H domain-containing protein</fullName>
    </recommendedName>
</protein>
<keyword evidence="3" id="KW-1185">Reference proteome</keyword>
<gene>
    <name evidence="2" type="ORF">JTE90_018165</name>
</gene>
<dbReference type="EMBL" id="JAFNEN010000559">
    <property type="protein sequence ID" value="KAG8180545.1"/>
    <property type="molecule type" value="Genomic_DNA"/>
</dbReference>
<dbReference type="AlphaFoldDB" id="A0AAV6UAI7"/>
<reference evidence="2 3" key="1">
    <citation type="journal article" date="2022" name="Nat. Ecol. Evol.">
        <title>A masculinizing supergene underlies an exaggerated male reproductive morph in a spider.</title>
        <authorList>
            <person name="Hendrickx F."/>
            <person name="De Corte Z."/>
            <person name="Sonet G."/>
            <person name="Van Belleghem S.M."/>
            <person name="Kostlbacher S."/>
            <person name="Vangestel C."/>
        </authorList>
    </citation>
    <scope>NUCLEOTIDE SEQUENCE [LARGE SCALE GENOMIC DNA]</scope>
    <source>
        <strain evidence="2">W744_W776</strain>
    </source>
</reference>
<accession>A0AAV6UAI7</accession>
<evidence type="ECO:0000259" key="1">
    <source>
        <dbReference type="Pfam" id="PF21787"/>
    </source>
</evidence>
<dbReference type="Proteomes" id="UP000827092">
    <property type="component" value="Unassembled WGS sequence"/>
</dbReference>
<dbReference type="InterPro" id="IPR048365">
    <property type="entry name" value="TNP-like_RNaseH_N"/>
</dbReference>